<protein>
    <submittedName>
        <fullName evidence="2">Uncharacterized protein</fullName>
    </submittedName>
</protein>
<feature type="region of interest" description="Disordered" evidence="1">
    <location>
        <begin position="80"/>
        <end position="148"/>
    </location>
</feature>
<organism evidence="2 3">
    <name type="scientific">Filobasidium floriforme</name>
    <dbReference type="NCBI Taxonomy" id="5210"/>
    <lineage>
        <taxon>Eukaryota</taxon>
        <taxon>Fungi</taxon>
        <taxon>Dikarya</taxon>
        <taxon>Basidiomycota</taxon>
        <taxon>Agaricomycotina</taxon>
        <taxon>Tremellomycetes</taxon>
        <taxon>Filobasidiales</taxon>
        <taxon>Filobasidiaceae</taxon>
        <taxon>Filobasidium</taxon>
    </lineage>
</organism>
<evidence type="ECO:0000256" key="1">
    <source>
        <dbReference type="SAM" id="MobiDB-lite"/>
    </source>
</evidence>
<feature type="compositionally biased region" description="Basic and acidic residues" evidence="1">
    <location>
        <begin position="136"/>
        <end position="148"/>
    </location>
</feature>
<sequence>MASDQGLKQPVSNTVPQPRRSPPRAKAIASIASSSSTPSYLNPTQSTTNKAVVAVKPTPALEPSLRHTYRARQRSVISNASISSPSLAPNERHQQGFRSPSASITTSTTPESYTQQPAQVQSLPQSMSDPDDAPLDNEHTSLDVDYPTRGHSMGTEAAFLEWYPVLVPNPGSETSTRIFWSILFNWFTVGVLHFVTSIDLEERKKYTPFVYGDSIDSLTCGGAVKTSALIPVNHNKPDWVLSYIARNRSGFLMDRICMIIKSKPRMNWNTAMAQIVVYTAKALLMDGCAMGLVVAGTEYRFLWWDTEERRLYMVVPVRGWDHGNSLPLGRILQEFTESVGGEEWDVQHPVPSQRELARRNLYSILKHLDEQTRSMVADQQAGRNRFTMTLRPVLSGAKFVEITEIWGNLPRSSAPLTNGANISPTIHEAPEPETGGSSRGRDQEANGGTADQGANGGTAGNDYLNDDDYLDESDAEAQYRAKWKSLGNMSDANKEACLFYDEFQREHVIPFRREKRIDAWAQGIIGDVPGLVRSTPDAPITSDSEN</sequence>
<feature type="compositionally biased region" description="Polar residues" evidence="1">
    <location>
        <begin position="40"/>
        <end position="50"/>
    </location>
</feature>
<evidence type="ECO:0000313" key="2">
    <source>
        <dbReference type="EMBL" id="KAG7548907.1"/>
    </source>
</evidence>
<reference evidence="2" key="1">
    <citation type="submission" date="2020-04" db="EMBL/GenBank/DDBJ databases">
        <title>Analysis of mating type loci in Filobasidium floriforme.</title>
        <authorList>
            <person name="Nowrousian M."/>
        </authorList>
    </citation>
    <scope>NUCLEOTIDE SEQUENCE</scope>
    <source>
        <strain evidence="2">CBS 6242</strain>
    </source>
</reference>
<feature type="compositionally biased region" description="Low complexity" evidence="1">
    <location>
        <begin position="24"/>
        <end position="39"/>
    </location>
</feature>
<keyword evidence="3" id="KW-1185">Reference proteome</keyword>
<comment type="caution">
    <text evidence="2">The sequence shown here is derived from an EMBL/GenBank/DDBJ whole genome shotgun (WGS) entry which is preliminary data.</text>
</comment>
<feature type="compositionally biased region" description="Low complexity" evidence="1">
    <location>
        <begin position="80"/>
        <end position="89"/>
    </location>
</feature>
<feature type="compositionally biased region" description="Polar residues" evidence="1">
    <location>
        <begin position="113"/>
        <end position="128"/>
    </location>
</feature>
<proteinExistence type="predicted"/>
<evidence type="ECO:0000313" key="3">
    <source>
        <dbReference type="Proteomes" id="UP000812966"/>
    </source>
</evidence>
<dbReference type="EMBL" id="JABELV010000057">
    <property type="protein sequence ID" value="KAG7548907.1"/>
    <property type="molecule type" value="Genomic_DNA"/>
</dbReference>
<dbReference type="Proteomes" id="UP000812966">
    <property type="component" value="Unassembled WGS sequence"/>
</dbReference>
<feature type="compositionally biased region" description="Polar residues" evidence="1">
    <location>
        <begin position="413"/>
        <end position="424"/>
    </location>
</feature>
<gene>
    <name evidence="2" type="ORF">FFLO_03199</name>
</gene>
<name>A0A8K0NNF7_9TREE</name>
<accession>A0A8K0NNF7</accession>
<feature type="region of interest" description="Disordered" evidence="1">
    <location>
        <begin position="1"/>
        <end position="58"/>
    </location>
</feature>
<feature type="compositionally biased region" description="Low complexity" evidence="1">
    <location>
        <begin position="99"/>
        <end position="112"/>
    </location>
</feature>
<dbReference type="AlphaFoldDB" id="A0A8K0NNF7"/>
<feature type="region of interest" description="Disordered" evidence="1">
    <location>
        <begin position="413"/>
        <end position="468"/>
    </location>
</feature>